<dbReference type="PANTHER" id="PTHR11627">
    <property type="entry name" value="FRUCTOSE-BISPHOSPHATE ALDOLASE"/>
    <property type="match status" value="1"/>
</dbReference>
<keyword evidence="7" id="KW-1185">Reference proteome</keyword>
<evidence type="ECO:0000256" key="5">
    <source>
        <dbReference type="ARBA" id="ARBA00023239"/>
    </source>
</evidence>
<evidence type="ECO:0000256" key="3">
    <source>
        <dbReference type="ARBA" id="ARBA00013068"/>
    </source>
</evidence>
<comment type="caution">
    <text evidence="6">The sequence shown here is derived from an EMBL/GenBank/DDBJ whole genome shotgun (WGS) entry which is preliminary data.</text>
</comment>
<name>A0AAV4A1X9_9GAST</name>
<accession>A0AAV4A1X9</accession>
<dbReference type="GO" id="GO:0006096">
    <property type="term" value="P:glycolytic process"/>
    <property type="evidence" value="ECO:0007669"/>
    <property type="project" value="UniProtKB-KW"/>
</dbReference>
<dbReference type="InterPro" id="IPR013785">
    <property type="entry name" value="Aldolase_TIM"/>
</dbReference>
<dbReference type="SUPFAM" id="SSF51569">
    <property type="entry name" value="Aldolase"/>
    <property type="match status" value="1"/>
</dbReference>
<comment type="pathway">
    <text evidence="1">Carbohydrate degradation; glycolysis; D-glyceraldehyde 3-phosphate and glycerone phosphate from D-glucose: step 4/4.</text>
</comment>
<dbReference type="EMBL" id="BLXT01003064">
    <property type="protein sequence ID" value="GFO00209.1"/>
    <property type="molecule type" value="Genomic_DNA"/>
</dbReference>
<keyword evidence="5" id="KW-0456">Lyase</keyword>
<evidence type="ECO:0000256" key="1">
    <source>
        <dbReference type="ARBA" id="ARBA00004714"/>
    </source>
</evidence>
<gene>
    <name evidence="6" type="ORF">PoB_002671400</name>
</gene>
<organism evidence="6 7">
    <name type="scientific">Plakobranchus ocellatus</name>
    <dbReference type="NCBI Taxonomy" id="259542"/>
    <lineage>
        <taxon>Eukaryota</taxon>
        <taxon>Metazoa</taxon>
        <taxon>Spiralia</taxon>
        <taxon>Lophotrochozoa</taxon>
        <taxon>Mollusca</taxon>
        <taxon>Gastropoda</taxon>
        <taxon>Heterobranchia</taxon>
        <taxon>Euthyneura</taxon>
        <taxon>Panpulmonata</taxon>
        <taxon>Sacoglossa</taxon>
        <taxon>Placobranchoidea</taxon>
        <taxon>Plakobranchidae</taxon>
        <taxon>Plakobranchus</taxon>
    </lineage>
</organism>
<keyword evidence="4" id="KW-0324">Glycolysis</keyword>
<evidence type="ECO:0000313" key="6">
    <source>
        <dbReference type="EMBL" id="GFO00209.1"/>
    </source>
</evidence>
<sequence>MSVLTDFAGLAVEGGHFRLSSRRHKRRLHPKAHSKGDHAAKLASSFVKFLSDEDALRLEHVARSLVKPGLGILAADDSVKEIDATLKDFKLPHSFQSRRKLYEVFLGGTMELDRHLSGVLLREESILHTWPSGKRQLTHLIKDHNLKLGIRLDKGVVRLPGTEGEYSTWGLDTLGESCKRVKDMGAEFALWRCVYKISPTTPSRLAILENSTTLALFAMICQTYGLVPIVSAEVLQQGDHDGEEARQALREILVGLVKALQDHHVLLEGTLVRVTAAAPGCCYKGCQDTGQVAANTIKTLNECLPAAIGGVSSETDFCEGRILQIK</sequence>
<dbReference type="Pfam" id="PF00274">
    <property type="entry name" value="Glycolytic"/>
    <property type="match status" value="1"/>
</dbReference>
<protein>
    <recommendedName>
        <fullName evidence="3">fructose-bisphosphate aldolase</fullName>
        <ecNumber evidence="3">4.1.2.13</ecNumber>
    </recommendedName>
</protein>
<dbReference type="InterPro" id="IPR000741">
    <property type="entry name" value="FBA_I"/>
</dbReference>
<proteinExistence type="inferred from homology"/>
<dbReference type="Proteomes" id="UP000735302">
    <property type="component" value="Unassembled WGS sequence"/>
</dbReference>
<evidence type="ECO:0000256" key="2">
    <source>
        <dbReference type="ARBA" id="ARBA00010387"/>
    </source>
</evidence>
<dbReference type="EC" id="4.1.2.13" evidence="3"/>
<comment type="similarity">
    <text evidence="2">Belongs to the class I fructose-bisphosphate aldolase family.</text>
</comment>
<evidence type="ECO:0000256" key="4">
    <source>
        <dbReference type="ARBA" id="ARBA00023152"/>
    </source>
</evidence>
<dbReference type="GO" id="GO:0004332">
    <property type="term" value="F:fructose-bisphosphate aldolase activity"/>
    <property type="evidence" value="ECO:0007669"/>
    <property type="project" value="UniProtKB-EC"/>
</dbReference>
<dbReference type="AlphaFoldDB" id="A0AAV4A1X9"/>
<dbReference type="Gene3D" id="3.20.20.70">
    <property type="entry name" value="Aldolase class I"/>
    <property type="match status" value="1"/>
</dbReference>
<reference evidence="6 7" key="1">
    <citation type="journal article" date="2021" name="Elife">
        <title>Chloroplast acquisition without the gene transfer in kleptoplastic sea slugs, Plakobranchus ocellatus.</title>
        <authorList>
            <person name="Maeda T."/>
            <person name="Takahashi S."/>
            <person name="Yoshida T."/>
            <person name="Shimamura S."/>
            <person name="Takaki Y."/>
            <person name="Nagai Y."/>
            <person name="Toyoda A."/>
            <person name="Suzuki Y."/>
            <person name="Arimoto A."/>
            <person name="Ishii H."/>
            <person name="Satoh N."/>
            <person name="Nishiyama T."/>
            <person name="Hasebe M."/>
            <person name="Maruyama T."/>
            <person name="Minagawa J."/>
            <person name="Obokata J."/>
            <person name="Shigenobu S."/>
        </authorList>
    </citation>
    <scope>NUCLEOTIDE SEQUENCE [LARGE SCALE GENOMIC DNA]</scope>
</reference>
<evidence type="ECO:0000313" key="7">
    <source>
        <dbReference type="Proteomes" id="UP000735302"/>
    </source>
</evidence>